<dbReference type="Proteomes" id="UP001175271">
    <property type="component" value="Unassembled WGS sequence"/>
</dbReference>
<dbReference type="GO" id="GO:0005319">
    <property type="term" value="F:lipid transporter activity"/>
    <property type="evidence" value="ECO:0007669"/>
    <property type="project" value="TreeGrafter"/>
</dbReference>
<evidence type="ECO:0000256" key="4">
    <source>
        <dbReference type="ARBA" id="ARBA00022840"/>
    </source>
</evidence>
<gene>
    <name evidence="9" type="ORF">QR680_004314</name>
</gene>
<accession>A0AA39LTS7</accession>
<feature type="domain" description="ABC transporter" evidence="8">
    <location>
        <begin position="575"/>
        <end position="818"/>
    </location>
</feature>
<evidence type="ECO:0000313" key="10">
    <source>
        <dbReference type="Proteomes" id="UP001175271"/>
    </source>
</evidence>
<dbReference type="InterPro" id="IPR013525">
    <property type="entry name" value="ABC2_TM"/>
</dbReference>
<evidence type="ECO:0000313" key="9">
    <source>
        <dbReference type="EMBL" id="KAK0409055.1"/>
    </source>
</evidence>
<dbReference type="SUPFAM" id="SSF52540">
    <property type="entry name" value="P-loop containing nucleoside triphosphate hydrolases"/>
    <property type="match status" value="2"/>
</dbReference>
<comment type="subcellular location">
    <subcellularLocation>
        <location evidence="1">Membrane</location>
        <topology evidence="1">Multi-pass membrane protein</topology>
    </subcellularLocation>
</comment>
<keyword evidence="5 7" id="KW-1133">Transmembrane helix</keyword>
<feature type="transmembrane region" description="Helical" evidence="7">
    <location>
        <begin position="1246"/>
        <end position="1267"/>
    </location>
</feature>
<feature type="transmembrane region" description="Helical" evidence="7">
    <location>
        <begin position="23"/>
        <end position="46"/>
    </location>
</feature>
<dbReference type="EMBL" id="JAUCMV010000003">
    <property type="protein sequence ID" value="KAK0409055.1"/>
    <property type="molecule type" value="Genomic_DNA"/>
</dbReference>
<keyword evidence="2 7" id="KW-0812">Transmembrane</keyword>
<dbReference type="SMART" id="SM00382">
    <property type="entry name" value="AAA"/>
    <property type="match status" value="2"/>
</dbReference>
<feature type="transmembrane region" description="Helical" evidence="7">
    <location>
        <begin position="390"/>
        <end position="412"/>
    </location>
</feature>
<keyword evidence="10" id="KW-1185">Reference proteome</keyword>
<dbReference type="PROSITE" id="PS50893">
    <property type="entry name" value="ABC_TRANSPORTER_2"/>
    <property type="match status" value="2"/>
</dbReference>
<feature type="transmembrane region" description="Helical" evidence="7">
    <location>
        <begin position="1348"/>
        <end position="1369"/>
    </location>
</feature>
<dbReference type="GO" id="GO:0016020">
    <property type="term" value="C:membrane"/>
    <property type="evidence" value="ECO:0007669"/>
    <property type="project" value="UniProtKB-SubCell"/>
</dbReference>
<reference evidence="9" key="1">
    <citation type="submission" date="2023-06" db="EMBL/GenBank/DDBJ databases">
        <title>Genomic analysis of the entomopathogenic nematode Steinernema hermaphroditum.</title>
        <authorList>
            <person name="Schwarz E.M."/>
            <person name="Heppert J.K."/>
            <person name="Baniya A."/>
            <person name="Schwartz H.T."/>
            <person name="Tan C.-H."/>
            <person name="Antoshechkin I."/>
            <person name="Sternberg P.W."/>
            <person name="Goodrich-Blair H."/>
            <person name="Dillman A.R."/>
        </authorList>
    </citation>
    <scope>NUCLEOTIDE SEQUENCE</scope>
    <source>
        <strain evidence="9">PS9179</strain>
        <tissue evidence="9">Whole animal</tissue>
    </source>
</reference>
<evidence type="ECO:0000256" key="2">
    <source>
        <dbReference type="ARBA" id="ARBA00022692"/>
    </source>
</evidence>
<dbReference type="PROSITE" id="PS00211">
    <property type="entry name" value="ABC_TRANSPORTER_1"/>
    <property type="match status" value="2"/>
</dbReference>
<comment type="caution">
    <text evidence="9">The sequence shown here is derived from an EMBL/GenBank/DDBJ whole genome shotgun (WGS) entry which is preliminary data.</text>
</comment>
<dbReference type="Gene3D" id="3.40.50.300">
    <property type="entry name" value="P-loop containing nucleotide triphosphate hydrolases"/>
    <property type="match status" value="2"/>
</dbReference>
<dbReference type="InterPro" id="IPR027417">
    <property type="entry name" value="P-loop_NTPase"/>
</dbReference>
<proteinExistence type="predicted"/>
<dbReference type="InterPro" id="IPR017871">
    <property type="entry name" value="ABC_transporter-like_CS"/>
</dbReference>
<dbReference type="Pfam" id="PF12698">
    <property type="entry name" value="ABC2_membrane_3"/>
    <property type="match status" value="2"/>
</dbReference>
<dbReference type="PANTHER" id="PTHR19229:SF250">
    <property type="entry name" value="ABC TRANSPORTER DOMAIN-CONTAINING PROTEIN-RELATED"/>
    <property type="match status" value="1"/>
</dbReference>
<dbReference type="GO" id="GO:0016887">
    <property type="term" value="F:ATP hydrolysis activity"/>
    <property type="evidence" value="ECO:0007669"/>
    <property type="project" value="InterPro"/>
</dbReference>
<dbReference type="InterPro" id="IPR056264">
    <property type="entry name" value="R2_ABCA1-4-like"/>
</dbReference>
<feature type="transmembrane region" description="Helical" evidence="7">
    <location>
        <begin position="354"/>
        <end position="378"/>
    </location>
</feature>
<protein>
    <recommendedName>
        <fullName evidence="8">ABC transporter domain-containing protein</fullName>
    </recommendedName>
</protein>
<dbReference type="InterPro" id="IPR026082">
    <property type="entry name" value="ABCA"/>
</dbReference>
<evidence type="ECO:0000256" key="5">
    <source>
        <dbReference type="ARBA" id="ARBA00022989"/>
    </source>
</evidence>
<dbReference type="GO" id="GO:0140359">
    <property type="term" value="F:ABC-type transporter activity"/>
    <property type="evidence" value="ECO:0007669"/>
    <property type="project" value="InterPro"/>
</dbReference>
<evidence type="ECO:0000256" key="7">
    <source>
        <dbReference type="SAM" id="Phobius"/>
    </source>
</evidence>
<keyword evidence="6 7" id="KW-0472">Membrane</keyword>
<dbReference type="Pfam" id="PF00005">
    <property type="entry name" value="ABC_tran"/>
    <property type="match status" value="2"/>
</dbReference>
<dbReference type="FunFam" id="3.40.50.300:FF:000327">
    <property type="entry name" value="ATP-binding cassette sub-family A member 3"/>
    <property type="match status" value="1"/>
</dbReference>
<dbReference type="CDD" id="cd03263">
    <property type="entry name" value="ABC_subfamily_A"/>
    <property type="match status" value="2"/>
</dbReference>
<sequence>MVVLAQLRLLLWKNLLTQLRSPWFTALEFLLPLILIGISFGLMIGYRDKFEVKISGEDFLPWYISGSAYDLVIPIGDFDVGYDIGYTILPLDNFIGISDDDCGFLKVEKKDRESYTIYTEIAYAPSNDHIDGVMKLMEDRYNNEDVFAIIKSFVEGEKAKVQTKVRGFKTEGEMVKYMMDSFQDECNNPLWAGIVFEDEFASDPQSTSIRYKIRLSNTKRRFKAAFSSKGFSPWDTKTLFSRQQWFGLSDDDADGGKPGYWREGFLSLQRGVDMSISSFLGGEFTGLVSDDMLSLQRFSLPPYTLQVIQVGALFLPVIIVFSFMTSIIYIVKNVVMEKEDRLKEYMRVMGLSQWIHWVAYFVVSYIKLLFAVVVLSVLLKIVMSKSDPSVHFVFFALYAFNAVYFAFAVSTFLQSGTAGTMVAVMGWMILWFWMMIFNAMDTFQPFSFGARMANCLNPNIGMFFALNKMSELEIRSDGVSWNKVWKPLSIDDPLTLGHLFIMQMVNGVIFVLVTWYVEAVNPGGEGVPQKPWFFVLPSYWFPNMIQPEPNGVKESSSIDSSAHIEAEPTNLEASIRIVDLSKIYGTSVFKKLFDCKFDSTGEKKAVDRLSLNIFRSQITALLGHNGAGKSTTFSMLTGVTAPSAGTAFINNFDIRNSLPQIRKSLGLCPQYNILFNSLTVMEHLEFFCKLKGRRFCKEEATEMLAKLKLDFKEHAFAGSLSGGQKRKLSLAIALIGGSEVVMLDEPTSGMDPGARHDTWTLLQEEKKNRSILLSTHFMEEADILGDRIAILANGQLQCCGSGMFLKKGYGDGYHLTAVYERAEEDLVLDTLQLLKECSPGAEVGSVDGCEAKFLLPSEDRNTFPEMFRTLERSQEMLGISSFGVSNTTMEEVFLRVNEMANERVVDDADLNVIAEDVNFDDLRVERRLTGGALYLQHANAMFRKRCIYFLRRWTQFIPQLLLPIIILILLVWASSTSPTAKEQPPLLITMDTYDPARVYVSEDEMNLKKSVEELLSAQKLQHSVSIEDFFSISDTVEIENEKQGSMSFGQHNPLAFGLEKTHPLGRVAVNTTRVYFNAYALHSSPLAVNLGDMLIMKKSLRKDLRIQVVNHPLPPTSDDIKKTEKVEGNSANNTQQYAIIVAMAMVVSGFSSFLIRERKKKSKHMQMLTGLRPWMYWGTAFLWDFVCFLIPMFCFLAVYAAFGVENYTDSAATVFTLILVMLLFACTTIPFVYAFSFAFKSAPKGYTMIVMYNIITGMIGTIAVPIVRQVKGADTARTWRIIFLWFFPMYNLSDSFGAIYDNESGRLVCRQLDCANELVRSTVKQCCGEQKDRLYIPSVLDSFGDKGILLGVVFFVVQIFLYWILLIALENDWVKKPKALSLPWSKKVQPVEIGVPKEVEDSDVLKSKEEVRLMRPAEHKIVVKELKKWYGSFNAVKGVSFHVDERNCFGLLGVNGAGKTSTFQMLTGENPVSEGDAFVDGYSIRTEWRQAGAHVGYCPQYDAIIKEMSGEETLFLFARLRGMPEAEIPRIVDAVIRAIGIGIYARRQIKTYSGGNKRRLSLGIALVGMPDVLLLDEPTTGVDPRARRIIWNVLSRVRRHGTAIVLTSHSMEECEALCTSLAIMVYGHFRCFGSVQHLKHRYGSGYTLLVRLKDKKHSQALKEAIREHFPGSVLKEEHLLQLNFELKRRDETSWSSLFAKMERLVDPAGIEDYSLSQTTLEQVFLEFTREAVVE</sequence>
<feature type="transmembrane region" description="Helical" evidence="7">
    <location>
        <begin position="418"/>
        <end position="437"/>
    </location>
</feature>
<evidence type="ECO:0000256" key="3">
    <source>
        <dbReference type="ARBA" id="ARBA00022741"/>
    </source>
</evidence>
<dbReference type="FunFam" id="3.40.50.300:FF:000933">
    <property type="entry name" value="ABC transporter A family member 7"/>
    <property type="match status" value="1"/>
</dbReference>
<keyword evidence="3" id="KW-0547">Nucleotide-binding</keyword>
<evidence type="ECO:0000256" key="6">
    <source>
        <dbReference type="ARBA" id="ARBA00023136"/>
    </source>
</evidence>
<dbReference type="Pfam" id="PF23321">
    <property type="entry name" value="R1_ABCA1"/>
    <property type="match status" value="1"/>
</dbReference>
<organism evidence="9 10">
    <name type="scientific">Steinernema hermaphroditum</name>
    <dbReference type="NCBI Taxonomy" id="289476"/>
    <lineage>
        <taxon>Eukaryota</taxon>
        <taxon>Metazoa</taxon>
        <taxon>Ecdysozoa</taxon>
        <taxon>Nematoda</taxon>
        <taxon>Chromadorea</taxon>
        <taxon>Rhabditida</taxon>
        <taxon>Tylenchina</taxon>
        <taxon>Panagrolaimomorpha</taxon>
        <taxon>Strongyloidoidea</taxon>
        <taxon>Steinernematidae</taxon>
        <taxon>Steinernema</taxon>
    </lineage>
</organism>
<dbReference type="InterPro" id="IPR003439">
    <property type="entry name" value="ABC_transporter-like_ATP-bd"/>
</dbReference>
<evidence type="ECO:0000259" key="8">
    <source>
        <dbReference type="PROSITE" id="PS50893"/>
    </source>
</evidence>
<feature type="transmembrane region" description="Helical" evidence="7">
    <location>
        <begin position="1214"/>
        <end position="1239"/>
    </location>
</feature>
<feature type="domain" description="ABC transporter" evidence="8">
    <location>
        <begin position="1421"/>
        <end position="1651"/>
    </location>
</feature>
<dbReference type="GO" id="GO:0005524">
    <property type="term" value="F:ATP binding"/>
    <property type="evidence" value="ECO:0007669"/>
    <property type="project" value="UniProtKB-KW"/>
</dbReference>
<feature type="transmembrane region" description="Helical" evidence="7">
    <location>
        <begin position="307"/>
        <end position="331"/>
    </location>
</feature>
<feature type="transmembrane region" description="Helical" evidence="7">
    <location>
        <begin position="1137"/>
        <end position="1155"/>
    </location>
</feature>
<name>A0AA39LTS7_9BILA</name>
<dbReference type="PANTHER" id="PTHR19229">
    <property type="entry name" value="ATP-BINDING CASSETTE TRANSPORTER SUBFAMILY A ABCA"/>
    <property type="match status" value="1"/>
</dbReference>
<evidence type="ECO:0000256" key="1">
    <source>
        <dbReference type="ARBA" id="ARBA00004141"/>
    </source>
</evidence>
<feature type="transmembrane region" description="Helical" evidence="7">
    <location>
        <begin position="953"/>
        <end position="973"/>
    </location>
</feature>
<keyword evidence="4" id="KW-0067">ATP-binding</keyword>
<dbReference type="InterPro" id="IPR003593">
    <property type="entry name" value="AAA+_ATPase"/>
</dbReference>
<feature type="transmembrane region" description="Helical" evidence="7">
    <location>
        <begin position="1176"/>
        <end position="1202"/>
    </location>
</feature>